<dbReference type="Gene3D" id="2.60.40.1120">
    <property type="entry name" value="Carboxypeptidase-like, regulatory domain"/>
    <property type="match status" value="1"/>
</dbReference>
<dbReference type="KEGG" id="agv:OJF2_36700"/>
<dbReference type="InterPro" id="IPR008969">
    <property type="entry name" value="CarboxyPept-like_regulatory"/>
</dbReference>
<name>A0A5B9W4R5_9BACT</name>
<dbReference type="RefSeq" id="WP_210420573.1">
    <property type="nucleotide sequence ID" value="NZ_CP042997.1"/>
</dbReference>
<reference evidence="2 3" key="1">
    <citation type="submission" date="2019-08" db="EMBL/GenBank/DDBJ databases">
        <title>Deep-cultivation of Planctomycetes and their phenomic and genomic characterization uncovers novel biology.</title>
        <authorList>
            <person name="Wiegand S."/>
            <person name="Jogler M."/>
            <person name="Boedeker C."/>
            <person name="Pinto D."/>
            <person name="Vollmers J."/>
            <person name="Rivas-Marin E."/>
            <person name="Kohn T."/>
            <person name="Peeters S.H."/>
            <person name="Heuer A."/>
            <person name="Rast P."/>
            <person name="Oberbeckmann S."/>
            <person name="Bunk B."/>
            <person name="Jeske O."/>
            <person name="Meyerdierks A."/>
            <person name="Storesund J.E."/>
            <person name="Kallscheuer N."/>
            <person name="Luecker S."/>
            <person name="Lage O.M."/>
            <person name="Pohl T."/>
            <person name="Merkel B.J."/>
            <person name="Hornburger P."/>
            <person name="Mueller R.-W."/>
            <person name="Bruemmer F."/>
            <person name="Labrenz M."/>
            <person name="Spormann A.M."/>
            <person name="Op den Camp H."/>
            <person name="Overmann J."/>
            <person name="Amann R."/>
            <person name="Jetten M.S.M."/>
            <person name="Mascher T."/>
            <person name="Medema M.H."/>
            <person name="Devos D.P."/>
            <person name="Kaster A.-K."/>
            <person name="Ovreas L."/>
            <person name="Rohde M."/>
            <person name="Galperin M.Y."/>
            <person name="Jogler C."/>
        </authorList>
    </citation>
    <scope>NUCLEOTIDE SEQUENCE [LARGE SCALE GENOMIC DNA]</scope>
    <source>
        <strain evidence="2 3">OJF2</strain>
    </source>
</reference>
<dbReference type="AlphaFoldDB" id="A0A5B9W4R5"/>
<keyword evidence="3" id="KW-1185">Reference proteome</keyword>
<evidence type="ECO:0008006" key="4">
    <source>
        <dbReference type="Google" id="ProtNLM"/>
    </source>
</evidence>
<dbReference type="Pfam" id="PF13620">
    <property type="entry name" value="CarboxypepD_reg"/>
    <property type="match status" value="1"/>
</dbReference>
<protein>
    <recommendedName>
        <fullName evidence="4">Cna protein B-type domain protein</fullName>
    </recommendedName>
</protein>
<dbReference type="EMBL" id="CP042997">
    <property type="protein sequence ID" value="QEH35125.1"/>
    <property type="molecule type" value="Genomic_DNA"/>
</dbReference>
<feature type="region of interest" description="Disordered" evidence="1">
    <location>
        <begin position="434"/>
        <end position="479"/>
    </location>
</feature>
<gene>
    <name evidence="2" type="ORF">OJF2_36700</name>
</gene>
<dbReference type="Proteomes" id="UP000324233">
    <property type="component" value="Chromosome"/>
</dbReference>
<organism evidence="2 3">
    <name type="scientific">Aquisphaera giovannonii</name>
    <dbReference type="NCBI Taxonomy" id="406548"/>
    <lineage>
        <taxon>Bacteria</taxon>
        <taxon>Pseudomonadati</taxon>
        <taxon>Planctomycetota</taxon>
        <taxon>Planctomycetia</taxon>
        <taxon>Isosphaerales</taxon>
        <taxon>Isosphaeraceae</taxon>
        <taxon>Aquisphaera</taxon>
    </lineage>
</organism>
<evidence type="ECO:0000313" key="3">
    <source>
        <dbReference type="Proteomes" id="UP000324233"/>
    </source>
</evidence>
<evidence type="ECO:0000256" key="1">
    <source>
        <dbReference type="SAM" id="MobiDB-lite"/>
    </source>
</evidence>
<evidence type="ECO:0000313" key="2">
    <source>
        <dbReference type="EMBL" id="QEH35125.1"/>
    </source>
</evidence>
<dbReference type="SUPFAM" id="SSF49464">
    <property type="entry name" value="Carboxypeptidase regulatory domain-like"/>
    <property type="match status" value="1"/>
</dbReference>
<sequence length="479" mass="51428">MGGWRSRLAVSTLGVGLVLLFPPGASALITGGVGNTPIGDPGWPKGAAAIFNHPARIAWWEGPPFGGGQWHAECRGDAKTLNAILAGLSRMEGKNRRVHVHDGVGASFWINPNREEQKALDARIDWMFVVWDPRSWQRLRGLPADLNPTDPADAEAGPPTELHVWVGGNIKWADVRVPEGLKVVDGRLESHGYKEADGTVLEGNAYDLATKAPVAAKVQLRRVEPRKGRYDHPVATEVAADAKGHWAFKNVPAGWYQLVALADGFAPRALGYAQPDGQPRLQTFAAGLARPGELAGRVTDESGQPLEGVDVRIDNLTASADGAAPGRYEVPDTLECKTGPDGTFRVEGLPVGNATIWVRKFAYVRPGLGPNVKVPAKDVKLTMKKSARLRVVVDFAGTKRPAEYLVELEPEGGNVVGSWGGSSQLDEKNQVQFSDAPPGRYLVRGKPNPSDGRDVTGPVKVELEGGRLTEVTLKPGEKK</sequence>
<accession>A0A5B9W4R5</accession>
<proteinExistence type="predicted"/>